<protein>
    <submittedName>
        <fullName evidence="1">Uncharacterized protein</fullName>
    </submittedName>
</protein>
<evidence type="ECO:0000313" key="1">
    <source>
        <dbReference type="EMBL" id="GAG69451.1"/>
    </source>
</evidence>
<accession>X1BBX3</accession>
<dbReference type="AlphaFoldDB" id="X1BBX3"/>
<comment type="caution">
    <text evidence="1">The sequence shown here is derived from an EMBL/GenBank/DDBJ whole genome shotgun (WGS) entry which is preliminary data.</text>
</comment>
<proteinExistence type="predicted"/>
<name>X1BBX3_9ZZZZ</name>
<organism evidence="1">
    <name type="scientific">marine sediment metagenome</name>
    <dbReference type="NCBI Taxonomy" id="412755"/>
    <lineage>
        <taxon>unclassified sequences</taxon>
        <taxon>metagenomes</taxon>
        <taxon>ecological metagenomes</taxon>
    </lineage>
</organism>
<gene>
    <name evidence="1" type="ORF">S01H4_21043</name>
</gene>
<sequence>DTVGYEAPGGICPWAYGADVVENPLEDSYVEDETFGNYPGSGILWISPEISSIKNPSESTFGNDTVHRYGAEVRRFVLHQTDLAYPSVRWLSGTIENNSWVLPNTEIDFRWQVNGSLVVDHTYIQWGTDSNPIENWEYTTRDYDEYAGDYLGGTGWDNAENGHTNSVTYDEKIVMDVGGEYYFVAKAQVDQVYKDVLQPDVYGNNPYLRLVKERTNESYCEMLNGTDGVEEVIGQLWWYSPIIHVTVNSPPGEPEKPSGPDSGKTGVTYLFSTRAVDPNDDQMFHLPHRSLPMDFPPHQHHTPRDKFLQVLHILRYQG</sequence>
<dbReference type="EMBL" id="BART01009502">
    <property type="protein sequence ID" value="GAG69451.1"/>
    <property type="molecule type" value="Genomic_DNA"/>
</dbReference>
<feature type="non-terminal residue" evidence="1">
    <location>
        <position position="1"/>
    </location>
</feature>
<reference evidence="1" key="1">
    <citation type="journal article" date="2014" name="Front. Microbiol.">
        <title>High frequency of phylogenetically diverse reductive dehalogenase-homologous genes in deep subseafloor sedimentary metagenomes.</title>
        <authorList>
            <person name="Kawai M."/>
            <person name="Futagami T."/>
            <person name="Toyoda A."/>
            <person name="Takaki Y."/>
            <person name="Nishi S."/>
            <person name="Hori S."/>
            <person name="Arai W."/>
            <person name="Tsubouchi T."/>
            <person name="Morono Y."/>
            <person name="Uchiyama I."/>
            <person name="Ito T."/>
            <person name="Fujiyama A."/>
            <person name="Inagaki F."/>
            <person name="Takami H."/>
        </authorList>
    </citation>
    <scope>NUCLEOTIDE SEQUENCE</scope>
    <source>
        <strain evidence="1">Expedition CK06-06</strain>
    </source>
</reference>